<dbReference type="Gramene" id="evm.model.08.377">
    <property type="protein sequence ID" value="cds.evm.model.08.377"/>
    <property type="gene ID" value="evm.TU.08.377"/>
</dbReference>
<dbReference type="AlphaFoldDB" id="A0A803QB23"/>
<sequence length="219" mass="25522">MIVLLPRQMIMIWTLKSPVQIGFKERQEASFCTGNLFWDKPRTIEEIEKIDGQQKMCPDPDGYRVKFLGSQPEMVLLEPSYSLLNSASIKGIFFIKQLEFELRKSNDQREVIARQRTDSQTEILWLKKDAEEQRKLKDAQKAAKDHLEAHQKSQEELNDAKNKLEEAEANAKARFNSVSKRAIYRAWLANLIMDISFLEDGAEEMLAFCEQTKKDERCF</sequence>
<dbReference type="EMBL" id="UZAU01000683">
    <property type="status" value="NOT_ANNOTATED_CDS"/>
    <property type="molecule type" value="Genomic_DNA"/>
</dbReference>
<dbReference type="EnsemblPlants" id="evm.model.08.377">
    <property type="protein sequence ID" value="cds.evm.model.08.377"/>
    <property type="gene ID" value="evm.TU.08.377"/>
</dbReference>
<accession>A0A803QB23</accession>
<organism evidence="2 3">
    <name type="scientific">Cannabis sativa</name>
    <name type="common">Hemp</name>
    <name type="synonym">Marijuana</name>
    <dbReference type="NCBI Taxonomy" id="3483"/>
    <lineage>
        <taxon>Eukaryota</taxon>
        <taxon>Viridiplantae</taxon>
        <taxon>Streptophyta</taxon>
        <taxon>Embryophyta</taxon>
        <taxon>Tracheophyta</taxon>
        <taxon>Spermatophyta</taxon>
        <taxon>Magnoliopsida</taxon>
        <taxon>eudicotyledons</taxon>
        <taxon>Gunneridae</taxon>
        <taxon>Pentapetalae</taxon>
        <taxon>rosids</taxon>
        <taxon>fabids</taxon>
        <taxon>Rosales</taxon>
        <taxon>Cannabaceae</taxon>
        <taxon>Cannabis</taxon>
    </lineage>
</organism>
<dbReference type="Proteomes" id="UP000596661">
    <property type="component" value="Chromosome 8"/>
</dbReference>
<reference evidence="2" key="1">
    <citation type="submission" date="2018-11" db="EMBL/GenBank/DDBJ databases">
        <authorList>
            <person name="Grassa J C."/>
        </authorList>
    </citation>
    <scope>NUCLEOTIDE SEQUENCE [LARGE SCALE GENOMIC DNA]</scope>
</reference>
<reference evidence="2" key="2">
    <citation type="submission" date="2021-03" db="UniProtKB">
        <authorList>
            <consortium name="EnsemblPlants"/>
        </authorList>
    </citation>
    <scope>IDENTIFICATION</scope>
</reference>
<name>A0A803QB23_CANSA</name>
<keyword evidence="3" id="KW-1185">Reference proteome</keyword>
<evidence type="ECO:0000256" key="1">
    <source>
        <dbReference type="SAM" id="MobiDB-lite"/>
    </source>
</evidence>
<feature type="region of interest" description="Disordered" evidence="1">
    <location>
        <begin position="137"/>
        <end position="159"/>
    </location>
</feature>
<evidence type="ECO:0000313" key="2">
    <source>
        <dbReference type="EnsemblPlants" id="cds.evm.model.08.377"/>
    </source>
</evidence>
<protein>
    <submittedName>
        <fullName evidence="2">Uncharacterized protein</fullName>
    </submittedName>
</protein>
<evidence type="ECO:0000313" key="3">
    <source>
        <dbReference type="Proteomes" id="UP000596661"/>
    </source>
</evidence>
<proteinExistence type="predicted"/>